<keyword evidence="8 11" id="KW-0346">Stress response</keyword>
<dbReference type="InterPro" id="IPR004504">
    <property type="entry name" value="DNA_repair_RadA"/>
</dbReference>
<dbReference type="EMBL" id="CP011393">
    <property type="protein sequence ID" value="ANE41314.1"/>
    <property type="molecule type" value="Genomic_DNA"/>
</dbReference>
<evidence type="ECO:0000313" key="16">
    <source>
        <dbReference type="Proteomes" id="UP000077096"/>
    </source>
</evidence>
<dbReference type="PRINTS" id="PR01874">
    <property type="entry name" value="DNAREPAIRADA"/>
</dbReference>
<evidence type="ECO:0000256" key="1">
    <source>
        <dbReference type="ARBA" id="ARBA00022723"/>
    </source>
</evidence>
<evidence type="ECO:0000256" key="10">
    <source>
        <dbReference type="ARBA" id="ARBA00023204"/>
    </source>
</evidence>
<keyword evidence="6 13" id="KW-0862">Zinc</keyword>
<dbReference type="InterPro" id="IPR027417">
    <property type="entry name" value="P-loop_NTPase"/>
</dbReference>
<evidence type="ECO:0000256" key="12">
    <source>
        <dbReference type="NCBIfam" id="TIGR00416"/>
    </source>
</evidence>
<dbReference type="Pfam" id="PF13481">
    <property type="entry name" value="AAA_25"/>
    <property type="match status" value="1"/>
</dbReference>
<evidence type="ECO:0000313" key="15">
    <source>
        <dbReference type="EMBL" id="ANE41314.1"/>
    </source>
</evidence>
<evidence type="ECO:0000256" key="13">
    <source>
        <dbReference type="RuleBase" id="RU003555"/>
    </source>
</evidence>
<evidence type="ECO:0000256" key="3">
    <source>
        <dbReference type="ARBA" id="ARBA00022763"/>
    </source>
</evidence>
<keyword evidence="1 11" id="KW-0479">Metal-binding</keyword>
<keyword evidence="3 11" id="KW-0227">DNA damage</keyword>
<dbReference type="Pfam" id="PF18073">
    <property type="entry name" value="Zn_ribbon_LapB"/>
    <property type="match status" value="1"/>
</dbReference>
<keyword evidence="7 11" id="KW-0067">ATP-binding</keyword>
<dbReference type="NCBIfam" id="TIGR00416">
    <property type="entry name" value="sms"/>
    <property type="match status" value="1"/>
</dbReference>
<dbReference type="SMART" id="SM00382">
    <property type="entry name" value="AAA"/>
    <property type="match status" value="1"/>
</dbReference>
<dbReference type="InterPro" id="IPR020568">
    <property type="entry name" value="Ribosomal_Su5_D2-typ_SF"/>
</dbReference>
<evidence type="ECO:0000259" key="14">
    <source>
        <dbReference type="PROSITE" id="PS50162"/>
    </source>
</evidence>
<evidence type="ECO:0000256" key="11">
    <source>
        <dbReference type="HAMAP-Rule" id="MF_01498"/>
    </source>
</evidence>
<dbReference type="Gene3D" id="3.30.230.10">
    <property type="match status" value="1"/>
</dbReference>
<comment type="function">
    <text evidence="13">DNA-dependent ATPase involved in processing of recombination intermediates, plays a role in repairing DNA breaks. Stimulates the branch migration of RecA-mediated strand transfer reactions, allowing the 3' invading strand to extend heteroduplex DNA faster. Binds ssDNA in the presence of ADP but not other nucleotides, has ATPase activity that is stimulated by ssDNA and various branched DNA structures, but inhibited by SSB. Does not have RecA's homology-searching function.</text>
</comment>
<dbReference type="GO" id="GO:0003684">
    <property type="term" value="F:damaged DNA binding"/>
    <property type="evidence" value="ECO:0007669"/>
    <property type="project" value="InterPro"/>
</dbReference>
<dbReference type="InterPro" id="IPR041166">
    <property type="entry name" value="Rubredoxin_2"/>
</dbReference>
<dbReference type="Pfam" id="PF13541">
    <property type="entry name" value="ChlI"/>
    <property type="match status" value="1"/>
</dbReference>
<gene>
    <name evidence="11" type="primary">radA</name>
    <name evidence="15" type="ORF">JM64_04455</name>
</gene>
<feature type="domain" description="RecA family profile 1" evidence="14">
    <location>
        <begin position="73"/>
        <end position="226"/>
    </location>
</feature>
<accession>A0A172T2X0</accession>
<dbReference type="PATRIC" id="fig|93466.3.peg.952"/>
<feature type="binding site" evidence="11">
    <location>
        <begin position="102"/>
        <end position="109"/>
    </location>
    <ligand>
        <name>ATP</name>
        <dbReference type="ChEBI" id="CHEBI:30616"/>
    </ligand>
</feature>
<dbReference type="GO" id="GO:0008270">
    <property type="term" value="F:zinc ion binding"/>
    <property type="evidence" value="ECO:0007669"/>
    <property type="project" value="UniProtKB-KW"/>
</dbReference>
<evidence type="ECO:0000256" key="2">
    <source>
        <dbReference type="ARBA" id="ARBA00022741"/>
    </source>
</evidence>
<dbReference type="HAMAP" id="MF_01498">
    <property type="entry name" value="RadA_bact"/>
    <property type="match status" value="1"/>
</dbReference>
<dbReference type="GO" id="GO:0140664">
    <property type="term" value="F:ATP-dependent DNA damage sensor activity"/>
    <property type="evidence" value="ECO:0007669"/>
    <property type="project" value="InterPro"/>
</dbReference>
<reference evidence="15 16" key="1">
    <citation type="submission" date="2014-08" db="EMBL/GenBank/DDBJ databases">
        <title>Fervidobacterium pennivorans DYC genome.</title>
        <authorList>
            <person name="Wushke S."/>
        </authorList>
    </citation>
    <scope>NUCLEOTIDE SEQUENCE [LARGE SCALE GENOMIC DNA]</scope>
    <source>
        <strain evidence="15 16">DYC</strain>
    </source>
</reference>
<feature type="region of interest" description="Lon-protease-like" evidence="11">
    <location>
        <begin position="358"/>
        <end position="467"/>
    </location>
</feature>
<dbReference type="InterPro" id="IPR020588">
    <property type="entry name" value="RecA_ATP-bd"/>
</dbReference>
<evidence type="ECO:0000256" key="6">
    <source>
        <dbReference type="ARBA" id="ARBA00022833"/>
    </source>
</evidence>
<keyword evidence="4 13" id="KW-0863">Zinc-finger</keyword>
<proteinExistence type="inferred from homology"/>
<dbReference type="KEGG" id="fng:JM64_04455"/>
<evidence type="ECO:0000256" key="8">
    <source>
        <dbReference type="ARBA" id="ARBA00023016"/>
    </source>
</evidence>
<dbReference type="OrthoDB" id="9803906at2"/>
<dbReference type="GO" id="GO:0005829">
    <property type="term" value="C:cytosol"/>
    <property type="evidence" value="ECO:0007669"/>
    <property type="project" value="TreeGrafter"/>
</dbReference>
<feature type="short sequence motif" description="RadA KNRFG motif" evidence="11">
    <location>
        <begin position="263"/>
        <end position="267"/>
    </location>
</feature>
<evidence type="ECO:0000256" key="7">
    <source>
        <dbReference type="ARBA" id="ARBA00022840"/>
    </source>
</evidence>
<evidence type="ECO:0000256" key="5">
    <source>
        <dbReference type="ARBA" id="ARBA00022801"/>
    </source>
</evidence>
<dbReference type="PANTHER" id="PTHR32472">
    <property type="entry name" value="DNA REPAIR PROTEIN RADA"/>
    <property type="match status" value="1"/>
</dbReference>
<dbReference type="SUPFAM" id="SSF54211">
    <property type="entry name" value="Ribosomal protein S5 domain 2-like"/>
    <property type="match status" value="1"/>
</dbReference>
<dbReference type="GO" id="GO:0016787">
    <property type="term" value="F:hydrolase activity"/>
    <property type="evidence" value="ECO:0007669"/>
    <property type="project" value="UniProtKB-KW"/>
</dbReference>
<keyword evidence="5" id="KW-0378">Hydrolase</keyword>
<dbReference type="InterPro" id="IPR014721">
    <property type="entry name" value="Ribsml_uS5_D2-typ_fold_subgr"/>
</dbReference>
<dbReference type="GO" id="GO:0005524">
    <property type="term" value="F:ATP binding"/>
    <property type="evidence" value="ECO:0007669"/>
    <property type="project" value="UniProtKB-UniRule"/>
</dbReference>
<dbReference type="Gene3D" id="3.40.50.300">
    <property type="entry name" value="P-loop containing nucleotide triphosphate hydrolases"/>
    <property type="match status" value="1"/>
</dbReference>
<organism evidence="15 16">
    <name type="scientific">Fervidobacterium pennivorans</name>
    <dbReference type="NCBI Taxonomy" id="93466"/>
    <lineage>
        <taxon>Bacteria</taxon>
        <taxon>Thermotogati</taxon>
        <taxon>Thermotogota</taxon>
        <taxon>Thermotogae</taxon>
        <taxon>Thermotogales</taxon>
        <taxon>Fervidobacteriaceae</taxon>
        <taxon>Fervidobacterium</taxon>
    </lineage>
</organism>
<evidence type="ECO:0000256" key="9">
    <source>
        <dbReference type="ARBA" id="ARBA00023125"/>
    </source>
</evidence>
<comment type="function">
    <text evidence="11">Plays a role in repairing double-strand DNA breaks, probably involving stabilizing or processing branched DNA or blocked replication forks.</text>
</comment>
<dbReference type="SUPFAM" id="SSF52540">
    <property type="entry name" value="P-loop containing nucleoside triphosphate hydrolases"/>
    <property type="match status" value="1"/>
</dbReference>
<keyword evidence="10 11" id="KW-0234">DNA repair</keyword>
<comment type="domain">
    <text evidence="11">The middle region has homology to RecA with ATPase motifs including the RadA KNRFG motif, while the C-terminus is homologous to Lon protease.</text>
</comment>
<dbReference type="Proteomes" id="UP000077096">
    <property type="component" value="Chromosome"/>
</dbReference>
<keyword evidence="2 11" id="KW-0547">Nucleotide-binding</keyword>
<dbReference type="GO" id="GO:0000725">
    <property type="term" value="P:recombinational repair"/>
    <property type="evidence" value="ECO:0007669"/>
    <property type="project" value="UniProtKB-UniRule"/>
</dbReference>
<comment type="similarity">
    <text evidence="11 13">Belongs to the RecA family. RadA subfamily.</text>
</comment>
<dbReference type="PROSITE" id="PS50162">
    <property type="entry name" value="RECA_2"/>
    <property type="match status" value="1"/>
</dbReference>
<dbReference type="InterPro" id="IPR003593">
    <property type="entry name" value="AAA+_ATPase"/>
</dbReference>
<protein>
    <recommendedName>
        <fullName evidence="11 12">DNA repair protein RadA</fullName>
    </recommendedName>
</protein>
<sequence length="467" mass="51580">MPKTKTIYVCDKCGYESPKWFGRCPVCGEWNSAKEFQLKDASTEAKNIRSQDAGMMESHPRFFDLHTALERSEEERIKTNIPAVDQLLNGGLVRGQVVLLGGEPGVGKSTLALQICDATAKSNEREDHVVYYISGEESVQQVASRAKRLGIKNPRILISSETQIEDILSNIDPQKARLIVIDSIQTLSSVDIDSPVGGVVQIKAVVEKVRIFSKKYNIPSLLIAHVTKEGVIAGPKLVEHVVDTVIYFEGERTTDYRILRVQKNRYGPSGEISVFQMTQEGLKSLPEDILLNYSNTPGNVFTSVFEGSRPLNVQIQALVSRVKMASGRRISHGIDVRKVIIISAVLAKHLNLPLDFHDIYINVSGGLNITDPGCELAIAGAILSSFLDSYIGNALMVGEVGLDGSIRPTVNVTKRIENAKKLQIERIIVPANVDYNSINSKSDLKVEHVKDVRDLFELVMSEKTDKI</sequence>
<keyword evidence="9 11" id="KW-0238">DNA-binding</keyword>
<name>A0A172T2X0_FERPE</name>
<evidence type="ECO:0000256" key="4">
    <source>
        <dbReference type="ARBA" id="ARBA00022771"/>
    </source>
</evidence>
<dbReference type="AlphaFoldDB" id="A0A172T2X0"/>
<dbReference type="PANTHER" id="PTHR32472:SF10">
    <property type="entry name" value="DNA REPAIR PROTEIN RADA-LIKE PROTEIN"/>
    <property type="match status" value="1"/>
</dbReference>